<accession>W6ALL5</accession>
<dbReference type="KEGG" id="smia:P344_01145"/>
<gene>
    <name evidence="1" type="ORF">P344_01145</name>
</gene>
<evidence type="ECO:0000313" key="1">
    <source>
        <dbReference type="EMBL" id="AHI57595.1"/>
    </source>
</evidence>
<dbReference type="PATRIC" id="fig|838561.3.peg.214"/>
<name>W6ALL5_9MOLU</name>
<dbReference type="AlphaFoldDB" id="W6ALL5"/>
<dbReference type="STRING" id="838561.P344_01145"/>
<reference evidence="1 2" key="1">
    <citation type="submission" date="2013-09" db="EMBL/GenBank/DDBJ databases">
        <title>Complete genome sequence of Spiroplasma mirum suckling mouse cataract agent.</title>
        <authorList>
            <person name="Landry C.A."/>
            <person name="Bastian F.O."/>
            <person name="Thune R.L."/>
        </authorList>
    </citation>
    <scope>NUCLEOTIDE SEQUENCE [LARGE SCALE GENOMIC DNA]</scope>
    <source>
        <strain evidence="1 2">SMCA</strain>
    </source>
</reference>
<dbReference type="Proteomes" id="UP000019260">
    <property type="component" value="Chromosome"/>
</dbReference>
<sequence length="54" mass="6619">MRTIKKNDECHNKTTTNFEQWFLHQFLLLKNILNNKTIKEQFVIINGWKQEVLE</sequence>
<organism evidence="1 2">
    <name type="scientific">Spiroplasma mirum ATCC 29335</name>
    <dbReference type="NCBI Taxonomy" id="838561"/>
    <lineage>
        <taxon>Bacteria</taxon>
        <taxon>Bacillati</taxon>
        <taxon>Mycoplasmatota</taxon>
        <taxon>Mollicutes</taxon>
        <taxon>Entomoplasmatales</taxon>
        <taxon>Spiroplasmataceae</taxon>
        <taxon>Spiroplasma</taxon>
    </lineage>
</organism>
<evidence type="ECO:0000313" key="2">
    <source>
        <dbReference type="Proteomes" id="UP000019260"/>
    </source>
</evidence>
<keyword evidence="2" id="KW-1185">Reference proteome</keyword>
<dbReference type="HOGENOM" id="CLU_3048137_0_0_14"/>
<dbReference type="RefSeq" id="WP_156028669.1">
    <property type="nucleotide sequence ID" value="NZ_CP006720.1"/>
</dbReference>
<proteinExistence type="predicted"/>
<protein>
    <submittedName>
        <fullName evidence="1">Uncharacterized protein</fullName>
    </submittedName>
</protein>
<dbReference type="EMBL" id="CP006720">
    <property type="protein sequence ID" value="AHI57595.1"/>
    <property type="molecule type" value="Genomic_DNA"/>
</dbReference>